<reference evidence="2 3" key="1">
    <citation type="journal article" date="2018" name="Front. Plant Sci.">
        <title>Red Clover (Trifolium pratense) and Zigzag Clover (T. medium) - A Picture of Genomic Similarities and Differences.</title>
        <authorList>
            <person name="Dluhosova J."/>
            <person name="Istvanek J."/>
            <person name="Nedelnik J."/>
            <person name="Repkova J."/>
        </authorList>
    </citation>
    <scope>NUCLEOTIDE SEQUENCE [LARGE SCALE GENOMIC DNA]</scope>
    <source>
        <strain evidence="3">cv. 10/8</strain>
        <tissue evidence="2">Leaf</tissue>
    </source>
</reference>
<comment type="caution">
    <text evidence="2">The sequence shown here is derived from an EMBL/GenBank/DDBJ whole genome shotgun (WGS) entry which is preliminary data.</text>
</comment>
<dbReference type="AlphaFoldDB" id="A0A392QE30"/>
<keyword evidence="3" id="KW-1185">Reference proteome</keyword>
<feature type="region of interest" description="Disordered" evidence="1">
    <location>
        <begin position="1"/>
        <end position="20"/>
    </location>
</feature>
<name>A0A392QE30_9FABA</name>
<proteinExistence type="predicted"/>
<evidence type="ECO:0000313" key="2">
    <source>
        <dbReference type="EMBL" id="MCI22149.1"/>
    </source>
</evidence>
<evidence type="ECO:0000256" key="1">
    <source>
        <dbReference type="SAM" id="MobiDB-lite"/>
    </source>
</evidence>
<accession>A0A392QE30</accession>
<dbReference type="Proteomes" id="UP000265520">
    <property type="component" value="Unassembled WGS sequence"/>
</dbReference>
<sequence>DREVDPEEFIRMMNTTGFRH</sequence>
<protein>
    <submittedName>
        <fullName evidence="2">Uncharacterized protein</fullName>
    </submittedName>
</protein>
<feature type="non-terminal residue" evidence="2">
    <location>
        <position position="1"/>
    </location>
</feature>
<organism evidence="2 3">
    <name type="scientific">Trifolium medium</name>
    <dbReference type="NCBI Taxonomy" id="97028"/>
    <lineage>
        <taxon>Eukaryota</taxon>
        <taxon>Viridiplantae</taxon>
        <taxon>Streptophyta</taxon>
        <taxon>Embryophyta</taxon>
        <taxon>Tracheophyta</taxon>
        <taxon>Spermatophyta</taxon>
        <taxon>Magnoliopsida</taxon>
        <taxon>eudicotyledons</taxon>
        <taxon>Gunneridae</taxon>
        <taxon>Pentapetalae</taxon>
        <taxon>rosids</taxon>
        <taxon>fabids</taxon>
        <taxon>Fabales</taxon>
        <taxon>Fabaceae</taxon>
        <taxon>Papilionoideae</taxon>
        <taxon>50 kb inversion clade</taxon>
        <taxon>NPAAA clade</taxon>
        <taxon>Hologalegina</taxon>
        <taxon>IRL clade</taxon>
        <taxon>Trifolieae</taxon>
        <taxon>Trifolium</taxon>
    </lineage>
</organism>
<dbReference type="EMBL" id="LXQA010128880">
    <property type="protein sequence ID" value="MCI22149.1"/>
    <property type="molecule type" value="Genomic_DNA"/>
</dbReference>
<evidence type="ECO:0000313" key="3">
    <source>
        <dbReference type="Proteomes" id="UP000265520"/>
    </source>
</evidence>